<comment type="caution">
    <text evidence="4">The sequence shown here is derived from an EMBL/GenBank/DDBJ whole genome shotgun (WGS) entry which is preliminary data.</text>
</comment>
<keyword evidence="2" id="KW-0472">Membrane</keyword>
<dbReference type="GO" id="GO:0007165">
    <property type="term" value="P:signal transduction"/>
    <property type="evidence" value="ECO:0007669"/>
    <property type="project" value="TreeGrafter"/>
</dbReference>
<dbReference type="GO" id="GO:0004672">
    <property type="term" value="F:protein kinase activity"/>
    <property type="evidence" value="ECO:0007669"/>
    <property type="project" value="InterPro"/>
</dbReference>
<dbReference type="PANTHER" id="PTHR23257">
    <property type="entry name" value="SERINE-THREONINE PROTEIN KINASE"/>
    <property type="match status" value="1"/>
</dbReference>
<organism evidence="4 5">
    <name type="scientific">Cylindrotheca closterium</name>
    <dbReference type="NCBI Taxonomy" id="2856"/>
    <lineage>
        <taxon>Eukaryota</taxon>
        <taxon>Sar</taxon>
        <taxon>Stramenopiles</taxon>
        <taxon>Ochrophyta</taxon>
        <taxon>Bacillariophyta</taxon>
        <taxon>Bacillariophyceae</taxon>
        <taxon>Bacillariophycidae</taxon>
        <taxon>Bacillariales</taxon>
        <taxon>Bacillariaceae</taxon>
        <taxon>Cylindrotheca</taxon>
    </lineage>
</organism>
<dbReference type="PANTHER" id="PTHR23257:SF958">
    <property type="entry name" value="SERINE_THREONINE-PROTEIN KINASE WNK4"/>
    <property type="match status" value="1"/>
</dbReference>
<sequence length="493" mass="56811">MIRHKGGKKKNHQRKGERRRFKYPRTAINIGMGIAILFVFGFEYRYMLTIHDTADESESDSSSTTPLNKTRLNVDLVSHRIGMVPRRILRSESLHETDAFLHGIHPVERKFYQTHPRVVALGDKGTVKKLSQVVIMSRKRSLNMTLSSIIPNSPGEAPLLDFERPFFEECEQLVYPRIHPTCNALHEKHVESDATLISTAGSWRTTWRIEGDEVAMKMLNYARSFDEKSVYAHAVDAMVMDQLTSSPYTVNEYGFCGQSVLTEWASMSGRDHVKSYDVKNRARLKMARDLARGLADLQAFHHLHSYHTTNRTALFAHNDINIANTIYVNGMVKWNDFNIGIFLRNEKNNMAQACGSPVWYKGDLWRSPEEVKNLSYVEVEQADIYGFGNVLYQVMTRHQPWTHHEPVGKLSEEDVADRKRIGRWPTIPEKYKNTSKVEIITLYAATVSCFHPDPQKRPTAFELANAFEIVYDRLKNKERVGRMLLGQLFFSKR</sequence>
<dbReference type="Pfam" id="PF00069">
    <property type="entry name" value="Pkinase"/>
    <property type="match status" value="1"/>
</dbReference>
<feature type="domain" description="Protein kinase" evidence="3">
    <location>
        <begin position="113"/>
        <end position="474"/>
    </location>
</feature>
<keyword evidence="5" id="KW-1185">Reference proteome</keyword>
<keyword evidence="2" id="KW-1133">Transmembrane helix</keyword>
<dbReference type="GO" id="GO:0005737">
    <property type="term" value="C:cytoplasm"/>
    <property type="evidence" value="ECO:0007669"/>
    <property type="project" value="TreeGrafter"/>
</dbReference>
<dbReference type="InterPro" id="IPR011009">
    <property type="entry name" value="Kinase-like_dom_sf"/>
</dbReference>
<feature type="transmembrane region" description="Helical" evidence="2">
    <location>
        <begin position="21"/>
        <end position="42"/>
    </location>
</feature>
<reference evidence="4" key="1">
    <citation type="submission" date="2023-08" db="EMBL/GenBank/DDBJ databases">
        <authorList>
            <person name="Audoor S."/>
            <person name="Bilcke G."/>
        </authorList>
    </citation>
    <scope>NUCLEOTIDE SEQUENCE</scope>
</reference>
<accession>A0AAD2CRY7</accession>
<evidence type="ECO:0000313" key="4">
    <source>
        <dbReference type="EMBL" id="CAJ1944477.1"/>
    </source>
</evidence>
<keyword evidence="2" id="KW-0812">Transmembrane</keyword>
<dbReference type="InterPro" id="IPR050167">
    <property type="entry name" value="Ser_Thr_protein_kinase"/>
</dbReference>
<evidence type="ECO:0000256" key="2">
    <source>
        <dbReference type="SAM" id="Phobius"/>
    </source>
</evidence>
<gene>
    <name evidence="4" type="ORF">CYCCA115_LOCUS8907</name>
</gene>
<name>A0AAD2CRY7_9STRA</name>
<dbReference type="AlphaFoldDB" id="A0AAD2CRY7"/>
<feature type="region of interest" description="Disordered" evidence="1">
    <location>
        <begin position="1"/>
        <end position="20"/>
    </location>
</feature>
<protein>
    <recommendedName>
        <fullName evidence="3">Protein kinase domain-containing protein</fullName>
    </recommendedName>
</protein>
<dbReference type="GO" id="GO:0005524">
    <property type="term" value="F:ATP binding"/>
    <property type="evidence" value="ECO:0007669"/>
    <property type="project" value="InterPro"/>
</dbReference>
<evidence type="ECO:0000313" key="5">
    <source>
        <dbReference type="Proteomes" id="UP001295423"/>
    </source>
</evidence>
<evidence type="ECO:0000256" key="1">
    <source>
        <dbReference type="SAM" id="MobiDB-lite"/>
    </source>
</evidence>
<dbReference type="EMBL" id="CAKOGP040001224">
    <property type="protein sequence ID" value="CAJ1944477.1"/>
    <property type="molecule type" value="Genomic_DNA"/>
</dbReference>
<evidence type="ECO:0000259" key="3">
    <source>
        <dbReference type="PROSITE" id="PS50011"/>
    </source>
</evidence>
<dbReference type="SMART" id="SM00220">
    <property type="entry name" value="S_TKc"/>
    <property type="match status" value="1"/>
</dbReference>
<dbReference type="PROSITE" id="PS50011">
    <property type="entry name" value="PROTEIN_KINASE_DOM"/>
    <property type="match status" value="1"/>
</dbReference>
<dbReference type="SUPFAM" id="SSF56112">
    <property type="entry name" value="Protein kinase-like (PK-like)"/>
    <property type="match status" value="1"/>
</dbReference>
<dbReference type="Gene3D" id="1.10.510.10">
    <property type="entry name" value="Transferase(Phosphotransferase) domain 1"/>
    <property type="match status" value="1"/>
</dbReference>
<dbReference type="Proteomes" id="UP001295423">
    <property type="component" value="Unassembled WGS sequence"/>
</dbReference>
<dbReference type="InterPro" id="IPR000719">
    <property type="entry name" value="Prot_kinase_dom"/>
</dbReference>
<proteinExistence type="predicted"/>